<dbReference type="PRINTS" id="PR00458">
    <property type="entry name" value="PEROXIDASE"/>
</dbReference>
<keyword evidence="14" id="KW-1185">Reference proteome</keyword>
<dbReference type="Gramene" id="PHT76021">
    <property type="protein sequence ID" value="PHT76021"/>
    <property type="gene ID" value="T459_19543"/>
</dbReference>
<dbReference type="EMBL" id="AYRZ02000007">
    <property type="protein sequence ID" value="PHT76021.1"/>
    <property type="molecule type" value="Genomic_DNA"/>
</dbReference>
<keyword evidence="4" id="KW-0349">Heme</keyword>
<dbReference type="InterPro" id="IPR010255">
    <property type="entry name" value="Haem_peroxidase_sf"/>
</dbReference>
<evidence type="ECO:0000256" key="2">
    <source>
        <dbReference type="ARBA" id="ARBA00012313"/>
    </source>
</evidence>
<comment type="cofactor">
    <cofactor evidence="9">
        <name>heme b</name>
        <dbReference type="ChEBI" id="CHEBI:60344"/>
    </cofactor>
    <text evidence="9">Binds 1 heme b (iron(II)-protoporphyrin IX) group per subunit.</text>
</comment>
<dbReference type="STRING" id="4072.A0A2G2Z286"/>
<comment type="caution">
    <text evidence="13">The sequence shown here is derived from an EMBL/GenBank/DDBJ whole genome shotgun (WGS) entry which is preliminary data.</text>
</comment>
<keyword evidence="5 9" id="KW-0479">Metal-binding</keyword>
<proteinExistence type="inferred from homology"/>
<dbReference type="Pfam" id="PF00141">
    <property type="entry name" value="peroxidase"/>
    <property type="match status" value="1"/>
</dbReference>
<feature type="binding site" evidence="8">
    <location>
        <position position="124"/>
    </location>
    <ligand>
        <name>substrate</name>
    </ligand>
</feature>
<keyword evidence="7 9" id="KW-0408">Iron</keyword>
<dbReference type="EC" id="1.11.1.7" evidence="2"/>
<evidence type="ECO:0000256" key="5">
    <source>
        <dbReference type="ARBA" id="ARBA00022723"/>
    </source>
</evidence>
<dbReference type="PROSITE" id="PS50873">
    <property type="entry name" value="PEROXIDASE_4"/>
    <property type="match status" value="1"/>
</dbReference>
<name>A0A2G2Z286_CAPAN</name>
<dbReference type="PANTHER" id="PTHR31388">
    <property type="entry name" value="PEROXIDASE 72-RELATED"/>
    <property type="match status" value="1"/>
</dbReference>
<feature type="binding site" evidence="9">
    <location>
        <position position="36"/>
    </location>
    <ligand>
        <name>Ca(2+)</name>
        <dbReference type="ChEBI" id="CHEBI:29108"/>
        <label>1</label>
    </ligand>
</feature>
<comment type="similarity">
    <text evidence="10">Belongs to the peroxidase family.</text>
</comment>
<feature type="binding site" evidence="9">
    <location>
        <position position="40"/>
    </location>
    <ligand>
        <name>Ca(2+)</name>
        <dbReference type="ChEBI" id="CHEBI:29108"/>
        <label>1</label>
    </ligand>
</feature>
<keyword evidence="9" id="KW-0106">Calcium</keyword>
<dbReference type="GO" id="GO:0004601">
    <property type="term" value="F:peroxidase activity"/>
    <property type="evidence" value="ECO:0000318"/>
    <property type="project" value="GO_Central"/>
</dbReference>
<dbReference type="InterPro" id="IPR000823">
    <property type="entry name" value="Peroxidase_pln"/>
</dbReference>
<dbReference type="Proteomes" id="UP000222542">
    <property type="component" value="Unassembled WGS sequence"/>
</dbReference>
<gene>
    <name evidence="13" type="ORF">T459_19543</name>
</gene>
<dbReference type="SUPFAM" id="SSF48113">
    <property type="entry name" value="Heme-dependent peroxidases"/>
    <property type="match status" value="1"/>
</dbReference>
<evidence type="ECO:0000313" key="14">
    <source>
        <dbReference type="Proteomes" id="UP000222542"/>
    </source>
</evidence>
<evidence type="ECO:0000256" key="7">
    <source>
        <dbReference type="ARBA" id="ARBA00023004"/>
    </source>
</evidence>
<feature type="binding site" evidence="9">
    <location>
        <position position="155"/>
    </location>
    <ligand>
        <name>Ca(2+)</name>
        <dbReference type="ChEBI" id="CHEBI:29108"/>
        <label>2</label>
    </ligand>
</feature>
<evidence type="ECO:0000256" key="9">
    <source>
        <dbReference type="PIRSR" id="PIRSR600823-3"/>
    </source>
</evidence>
<accession>A0A2G2Z286</accession>
<feature type="domain" description="Plant heme peroxidase family profile" evidence="12">
    <location>
        <begin position="34"/>
        <end position="175"/>
    </location>
</feature>
<evidence type="ECO:0000256" key="4">
    <source>
        <dbReference type="ARBA" id="ARBA00022617"/>
    </source>
</evidence>
<dbReference type="GO" id="GO:0009505">
    <property type="term" value="C:plant-type cell wall"/>
    <property type="evidence" value="ECO:0000318"/>
    <property type="project" value="GO_Central"/>
</dbReference>
<evidence type="ECO:0000259" key="12">
    <source>
        <dbReference type="PROSITE" id="PS50873"/>
    </source>
</evidence>
<feature type="binding site" evidence="9">
    <location>
        <position position="52"/>
    </location>
    <ligand>
        <name>Ca(2+)</name>
        <dbReference type="ChEBI" id="CHEBI:29108"/>
        <label>1</label>
    </ligand>
</feature>
<sequence>MFNDKLDDVNMSIADDDESGDEVNMKEDRTPTPVAGCDASLILDNSRGIVLENGSNTNMNIARGFNVIDDIKSALEKECSQTVSCADILVLAARDSTILIIEKVPLGRRDSISASLCGSNNNIPALNNTFDAILSRFKRQGLDLVDLVVLSGNHTIGNSRCTSFRQNLYNQLGNN</sequence>
<feature type="binding site" evidence="9">
    <location>
        <position position="38"/>
    </location>
    <ligand>
        <name>Ca(2+)</name>
        <dbReference type="ChEBI" id="CHEBI:29108"/>
        <label>1</label>
    </ligand>
</feature>
<dbReference type="GO" id="GO:0006979">
    <property type="term" value="P:response to oxidative stress"/>
    <property type="evidence" value="ECO:0007669"/>
    <property type="project" value="InterPro"/>
</dbReference>
<dbReference type="Gene3D" id="1.10.520.10">
    <property type="match status" value="1"/>
</dbReference>
<dbReference type="Gene3D" id="1.10.420.10">
    <property type="entry name" value="Peroxidase, domain 2"/>
    <property type="match status" value="1"/>
</dbReference>
<dbReference type="InterPro" id="IPR002016">
    <property type="entry name" value="Haem_peroxidase"/>
</dbReference>
<feature type="binding site" description="axial binding residue" evidence="9">
    <location>
        <position position="154"/>
    </location>
    <ligand>
        <name>heme b</name>
        <dbReference type="ChEBI" id="CHEBI:60344"/>
    </ligand>
    <ligandPart>
        <name>Fe</name>
        <dbReference type="ChEBI" id="CHEBI:18248"/>
    </ligandPart>
</feature>
<evidence type="ECO:0000256" key="8">
    <source>
        <dbReference type="PIRSR" id="PIRSR600823-2"/>
    </source>
</evidence>
<dbReference type="GO" id="GO:0046872">
    <property type="term" value="F:metal ion binding"/>
    <property type="evidence" value="ECO:0007669"/>
    <property type="project" value="UniProtKB-KW"/>
</dbReference>
<organism evidence="13 14">
    <name type="scientific">Capsicum annuum</name>
    <name type="common">Capsicum pepper</name>
    <dbReference type="NCBI Taxonomy" id="4072"/>
    <lineage>
        <taxon>Eukaryota</taxon>
        <taxon>Viridiplantae</taxon>
        <taxon>Streptophyta</taxon>
        <taxon>Embryophyta</taxon>
        <taxon>Tracheophyta</taxon>
        <taxon>Spermatophyta</taxon>
        <taxon>Magnoliopsida</taxon>
        <taxon>eudicotyledons</taxon>
        <taxon>Gunneridae</taxon>
        <taxon>Pentapetalae</taxon>
        <taxon>asterids</taxon>
        <taxon>lamiids</taxon>
        <taxon>Solanales</taxon>
        <taxon>Solanaceae</taxon>
        <taxon>Solanoideae</taxon>
        <taxon>Capsiceae</taxon>
        <taxon>Capsicum</taxon>
    </lineage>
</organism>
<comment type="catalytic activity">
    <reaction evidence="1">
        <text>2 a phenolic donor + H2O2 = 2 a phenolic radical donor + 2 H2O</text>
        <dbReference type="Rhea" id="RHEA:56136"/>
        <dbReference type="ChEBI" id="CHEBI:15377"/>
        <dbReference type="ChEBI" id="CHEBI:16240"/>
        <dbReference type="ChEBI" id="CHEBI:139520"/>
        <dbReference type="ChEBI" id="CHEBI:139521"/>
        <dbReference type="EC" id="1.11.1.7"/>
    </reaction>
</comment>
<evidence type="ECO:0000256" key="3">
    <source>
        <dbReference type="ARBA" id="ARBA00022559"/>
    </source>
</evidence>
<reference evidence="13 14" key="1">
    <citation type="journal article" date="2014" name="Nat. Genet.">
        <title>Genome sequence of the hot pepper provides insights into the evolution of pungency in Capsicum species.</title>
        <authorList>
            <person name="Kim S."/>
            <person name="Park M."/>
            <person name="Yeom S.I."/>
            <person name="Kim Y.M."/>
            <person name="Lee J.M."/>
            <person name="Lee H.A."/>
            <person name="Seo E."/>
            <person name="Choi J."/>
            <person name="Cheong K."/>
            <person name="Kim K.T."/>
            <person name="Jung K."/>
            <person name="Lee G.W."/>
            <person name="Oh S.K."/>
            <person name="Bae C."/>
            <person name="Kim S.B."/>
            <person name="Lee H.Y."/>
            <person name="Kim S.Y."/>
            <person name="Kim M.S."/>
            <person name="Kang B.C."/>
            <person name="Jo Y.D."/>
            <person name="Yang H.B."/>
            <person name="Jeong H.J."/>
            <person name="Kang W.H."/>
            <person name="Kwon J.K."/>
            <person name="Shin C."/>
            <person name="Lim J.Y."/>
            <person name="Park J.H."/>
            <person name="Huh J.H."/>
            <person name="Kim J.S."/>
            <person name="Kim B.D."/>
            <person name="Cohen O."/>
            <person name="Paran I."/>
            <person name="Suh M.C."/>
            <person name="Lee S.B."/>
            <person name="Kim Y.K."/>
            <person name="Shin Y."/>
            <person name="Noh S.J."/>
            <person name="Park J."/>
            <person name="Seo Y.S."/>
            <person name="Kwon S.Y."/>
            <person name="Kim H.A."/>
            <person name="Park J.M."/>
            <person name="Kim H.J."/>
            <person name="Choi S.B."/>
            <person name="Bosland P.W."/>
            <person name="Reeves G."/>
            <person name="Jo S.H."/>
            <person name="Lee B.W."/>
            <person name="Cho H.T."/>
            <person name="Choi H.S."/>
            <person name="Lee M.S."/>
            <person name="Yu Y."/>
            <person name="Do Choi Y."/>
            <person name="Park B.S."/>
            <person name="van Deynze A."/>
            <person name="Ashrafi H."/>
            <person name="Hill T."/>
            <person name="Kim W.T."/>
            <person name="Pai H.S."/>
            <person name="Ahn H.K."/>
            <person name="Yeam I."/>
            <person name="Giovannoni J.J."/>
            <person name="Rose J.K."/>
            <person name="Sorensen I."/>
            <person name="Lee S.J."/>
            <person name="Kim R.W."/>
            <person name="Choi I.Y."/>
            <person name="Choi B.S."/>
            <person name="Lim J.S."/>
            <person name="Lee Y.H."/>
            <person name="Choi D."/>
        </authorList>
    </citation>
    <scope>NUCLEOTIDE SEQUENCE [LARGE SCALE GENOMIC DNA]</scope>
    <source>
        <strain evidence="14">cv. CM334</strain>
    </source>
</reference>
<evidence type="ECO:0000256" key="10">
    <source>
        <dbReference type="RuleBase" id="RU004241"/>
    </source>
</evidence>
<dbReference type="PANTHER" id="PTHR31388:SF158">
    <property type="entry name" value="PEROXIDASE"/>
    <property type="match status" value="1"/>
</dbReference>
<evidence type="ECO:0000256" key="1">
    <source>
        <dbReference type="ARBA" id="ARBA00000189"/>
    </source>
</evidence>
<feature type="region of interest" description="Disordered" evidence="11">
    <location>
        <begin position="1"/>
        <end position="32"/>
    </location>
</feature>
<protein>
    <recommendedName>
        <fullName evidence="2">peroxidase</fullName>
        <ecNumber evidence="2">1.11.1.7</ecNumber>
    </recommendedName>
</protein>
<dbReference type="AlphaFoldDB" id="A0A2G2Z286"/>
<keyword evidence="6" id="KW-0560">Oxidoreductase</keyword>
<keyword evidence="3 13" id="KW-0575">Peroxidase</keyword>
<dbReference type="GO" id="GO:0020037">
    <property type="term" value="F:heme binding"/>
    <property type="evidence" value="ECO:0007669"/>
    <property type="project" value="InterPro"/>
</dbReference>
<reference evidence="13 14" key="2">
    <citation type="journal article" date="2017" name="Genome Biol.">
        <title>New reference genome sequences of hot pepper reveal the massive evolution of plant disease-resistance genes by retroduplication.</title>
        <authorList>
            <person name="Kim S."/>
            <person name="Park J."/>
            <person name="Yeom S.I."/>
            <person name="Kim Y.M."/>
            <person name="Seo E."/>
            <person name="Kim K.T."/>
            <person name="Kim M.S."/>
            <person name="Lee J.M."/>
            <person name="Cheong K."/>
            <person name="Shin H.S."/>
            <person name="Kim S.B."/>
            <person name="Han K."/>
            <person name="Lee J."/>
            <person name="Park M."/>
            <person name="Lee H.A."/>
            <person name="Lee H.Y."/>
            <person name="Lee Y."/>
            <person name="Oh S."/>
            <person name="Lee J.H."/>
            <person name="Choi E."/>
            <person name="Choi E."/>
            <person name="Lee S.E."/>
            <person name="Jeon J."/>
            <person name="Kim H."/>
            <person name="Choi G."/>
            <person name="Song H."/>
            <person name="Lee J."/>
            <person name="Lee S.C."/>
            <person name="Kwon J.K."/>
            <person name="Lee H.Y."/>
            <person name="Koo N."/>
            <person name="Hong Y."/>
            <person name="Kim R.W."/>
            <person name="Kang W.H."/>
            <person name="Huh J.H."/>
            <person name="Kang B.C."/>
            <person name="Yang T.J."/>
            <person name="Lee Y.H."/>
            <person name="Bennetzen J.L."/>
            <person name="Choi D."/>
        </authorList>
    </citation>
    <scope>NUCLEOTIDE SEQUENCE [LARGE SCALE GENOMIC DNA]</scope>
    <source>
        <strain evidence="14">cv. CM334</strain>
    </source>
</reference>
<comment type="cofactor">
    <cofactor evidence="9">
        <name>Ca(2+)</name>
        <dbReference type="ChEBI" id="CHEBI:29108"/>
    </cofactor>
    <text evidence="9">Binds 2 calcium ions per subunit.</text>
</comment>
<evidence type="ECO:0000313" key="13">
    <source>
        <dbReference type="EMBL" id="PHT76021.1"/>
    </source>
</evidence>
<evidence type="ECO:0000256" key="11">
    <source>
        <dbReference type="SAM" id="MobiDB-lite"/>
    </source>
</evidence>
<dbReference type="GO" id="GO:0140825">
    <property type="term" value="F:lactoperoxidase activity"/>
    <property type="evidence" value="ECO:0007669"/>
    <property type="project" value="UniProtKB-EC"/>
</dbReference>
<feature type="binding site" evidence="9">
    <location>
        <position position="34"/>
    </location>
    <ligand>
        <name>Ca(2+)</name>
        <dbReference type="ChEBI" id="CHEBI:29108"/>
        <label>1</label>
    </ligand>
</feature>
<evidence type="ECO:0000256" key="6">
    <source>
        <dbReference type="ARBA" id="ARBA00023002"/>
    </source>
</evidence>
<dbReference type="OMA" id="DEVNMKE"/>
<dbReference type="PRINTS" id="PR00461">
    <property type="entry name" value="PLPEROXIDASE"/>
</dbReference>